<reference evidence="1 2" key="1">
    <citation type="submission" date="2021-01" db="EMBL/GenBank/DDBJ databases">
        <title>Genomic Encyclopedia of Type Strains, Phase IV (KMG-IV): sequencing the most valuable type-strain genomes for metagenomic binning, comparative biology and taxonomic classification.</title>
        <authorList>
            <person name="Goeker M."/>
        </authorList>
    </citation>
    <scope>NUCLEOTIDE SEQUENCE [LARGE SCALE GENOMIC DNA]</scope>
    <source>
        <strain evidence="1 2">DSM 23711</strain>
    </source>
</reference>
<proteinExistence type="predicted"/>
<organism evidence="1 2">
    <name type="scientific">Aquibacillus albus</name>
    <dbReference type="NCBI Taxonomy" id="1168171"/>
    <lineage>
        <taxon>Bacteria</taxon>
        <taxon>Bacillati</taxon>
        <taxon>Bacillota</taxon>
        <taxon>Bacilli</taxon>
        <taxon>Bacillales</taxon>
        <taxon>Bacillaceae</taxon>
        <taxon>Aquibacillus</taxon>
    </lineage>
</organism>
<gene>
    <name evidence="1" type="ORF">JOC48_002018</name>
</gene>
<keyword evidence="2" id="KW-1185">Reference proteome</keyword>
<dbReference type="RefSeq" id="WP_204499200.1">
    <property type="nucleotide sequence ID" value="NZ_JAFBDR010000009.1"/>
</dbReference>
<dbReference type="Proteomes" id="UP001296943">
    <property type="component" value="Unassembled WGS sequence"/>
</dbReference>
<dbReference type="EMBL" id="JAFBDR010000009">
    <property type="protein sequence ID" value="MBM7571522.1"/>
    <property type="molecule type" value="Genomic_DNA"/>
</dbReference>
<evidence type="ECO:0000313" key="2">
    <source>
        <dbReference type="Proteomes" id="UP001296943"/>
    </source>
</evidence>
<accession>A0ABS2N056</accession>
<evidence type="ECO:0000313" key="1">
    <source>
        <dbReference type="EMBL" id="MBM7571522.1"/>
    </source>
</evidence>
<sequence>MYVVLGAFHWIGYQIITRLLDDSYEVIGIDKMESEKKENLSMYIGRNSLFTHVSSSEEMNQLQKLQQINILFEIDSSQLFNDRYSLNTETVINLDKGRVKASSNTVDVDLPLLYGEWMPRNDNGVYHNGQFVAFDSEQFKNEAVYIQDFITCLIETISNYKQDRVAIKAFDPSFDSKDAQKTICIRETKDKDERIKELNDHYKMYKNFY</sequence>
<comment type="caution">
    <text evidence="1">The sequence shown here is derived from an EMBL/GenBank/DDBJ whole genome shotgun (WGS) entry which is preliminary data.</text>
</comment>
<name>A0ABS2N056_9BACI</name>
<protein>
    <submittedName>
        <fullName evidence="1">Nucleoside-diphosphate-sugar epimerase</fullName>
    </submittedName>
</protein>